<dbReference type="GO" id="GO:0005789">
    <property type="term" value="C:endoplasmic reticulum membrane"/>
    <property type="evidence" value="ECO:0007669"/>
    <property type="project" value="UniProtKB-SubCell"/>
</dbReference>
<evidence type="ECO:0000256" key="3">
    <source>
        <dbReference type="ARBA" id="ARBA00022989"/>
    </source>
</evidence>
<dbReference type="PANTHER" id="PTHR14624">
    <property type="entry name" value="DFG10 PROTEIN"/>
    <property type="match status" value="1"/>
</dbReference>
<comment type="caution">
    <text evidence="5">Lacks conserved residue(s) required for the propagation of feature annotation.</text>
</comment>
<dbReference type="OrthoDB" id="541710at2759"/>
<comment type="caution">
    <text evidence="7">The sequence shown here is derived from an EMBL/GenBank/DDBJ whole genome shotgun (WGS) entry which is preliminary data.</text>
</comment>
<evidence type="ECO:0000256" key="2">
    <source>
        <dbReference type="ARBA" id="ARBA00022692"/>
    </source>
</evidence>
<dbReference type="AlphaFoldDB" id="A0A8H4LJQ4"/>
<evidence type="ECO:0000256" key="4">
    <source>
        <dbReference type="ARBA" id="ARBA00023136"/>
    </source>
</evidence>
<name>A0A8H4LJQ4_9HYPO</name>
<keyword evidence="5" id="KW-0256">Endoplasmic reticulum</keyword>
<feature type="transmembrane region" description="Helical" evidence="5">
    <location>
        <begin position="12"/>
        <end position="37"/>
    </location>
</feature>
<keyword evidence="3 5" id="KW-1133">Transmembrane helix</keyword>
<dbReference type="GO" id="GO:0160198">
    <property type="term" value="F:polyprenal reductase activity"/>
    <property type="evidence" value="ECO:0007669"/>
    <property type="project" value="UniProtKB-EC"/>
</dbReference>
<comment type="function">
    <text evidence="5">Plays a key role in early steps of protein N-linked glycosylation by being involved in the conversion of polyprenol into dolichol. Acts as a polyprenal reductase that mediates the reduction of polyprenal into dolichal in a NADP-dependent mechanism. Dolichols are required for the synthesis of dolichol-linked monosaccharides and the oligosaccharide precursor used for N-glycosylation.</text>
</comment>
<dbReference type="GO" id="GO:0003865">
    <property type="term" value="F:3-oxo-5-alpha-steroid 4-dehydrogenase activity"/>
    <property type="evidence" value="ECO:0007669"/>
    <property type="project" value="TreeGrafter"/>
</dbReference>
<comment type="catalytic activity">
    <reaction evidence="5">
        <text>a di-trans,poly-cis-dolichal + NADP(+) = a di-trans,poly-cis-polyprenal + NADPH + H(+)</text>
        <dbReference type="Rhea" id="RHEA:80727"/>
        <dbReference type="Rhea" id="RHEA-COMP:19536"/>
        <dbReference type="Rhea" id="RHEA-COMP:19537"/>
        <dbReference type="ChEBI" id="CHEBI:15378"/>
        <dbReference type="ChEBI" id="CHEBI:57783"/>
        <dbReference type="ChEBI" id="CHEBI:58349"/>
        <dbReference type="ChEBI" id="CHEBI:231623"/>
        <dbReference type="ChEBI" id="CHEBI:231637"/>
        <dbReference type="EC" id="1.3.1.94"/>
    </reaction>
    <physiologicalReaction direction="right-to-left" evidence="5">
        <dbReference type="Rhea" id="RHEA:80729"/>
    </physiologicalReaction>
</comment>
<evidence type="ECO:0000256" key="1">
    <source>
        <dbReference type="ARBA" id="ARBA00004127"/>
    </source>
</evidence>
<protein>
    <recommendedName>
        <fullName evidence="5">Polyprenal reductase</fullName>
        <ecNumber evidence="5">1.3.1.94</ecNumber>
    </recommendedName>
</protein>
<evidence type="ECO:0000313" key="7">
    <source>
        <dbReference type="EMBL" id="KAF4468714.1"/>
    </source>
</evidence>
<dbReference type="InterPro" id="IPR039698">
    <property type="entry name" value="Dfg10/SRD5A3"/>
</dbReference>
<evidence type="ECO:0000259" key="6">
    <source>
        <dbReference type="Pfam" id="PF02544"/>
    </source>
</evidence>
<keyword evidence="5" id="KW-0521">NADP</keyword>
<dbReference type="Pfam" id="PF02544">
    <property type="entry name" value="Steroid_dh"/>
    <property type="match status" value="1"/>
</dbReference>
<gene>
    <name evidence="7" type="ORF">FALBO_4395</name>
</gene>
<keyword evidence="2 5" id="KW-0812">Transmembrane</keyword>
<dbReference type="InterPro" id="IPR001104">
    <property type="entry name" value="3-oxo-5_a-steroid_4-DH_C"/>
</dbReference>
<accession>A0A8H4LJQ4</accession>
<dbReference type="UniPathway" id="UPA00378"/>
<keyword evidence="8" id="KW-1185">Reference proteome</keyword>
<keyword evidence="5" id="KW-0560">Oxidoreductase</keyword>
<dbReference type="PANTHER" id="PTHR14624:SF0">
    <property type="entry name" value="POLYPRENOL REDUCTASE"/>
    <property type="match status" value="1"/>
</dbReference>
<dbReference type="EMBL" id="JAADYS010000575">
    <property type="protein sequence ID" value="KAF4468714.1"/>
    <property type="molecule type" value="Genomic_DNA"/>
</dbReference>
<feature type="transmembrane region" description="Helical" evidence="5">
    <location>
        <begin position="90"/>
        <end position="110"/>
    </location>
</feature>
<proteinExistence type="inferred from homology"/>
<dbReference type="Proteomes" id="UP000554235">
    <property type="component" value="Unassembled WGS sequence"/>
</dbReference>
<sequence>MESVQKSIDLASAVAPAQWCQAFFVLSAAFILSLQALPQDVRSALMDYGARRPQDAEQRKDKPEPSRQSFAGLGSFLKDLTNYGQVPHSWFLHFYVVSVFSSAFWAWQYIQRGSLMRSIASLQNQAGKPSMELEQVFVAWLFMTLQGLRRLYESLYVSKPGSSPMWFVHWALALVYYTTMGAGVWIEGSGAILASWDSANQQPLRVPRKVPLALALYVVACLKQNQCHRHLASLKKYTLPSEGWFEYLICPHYTAECLLYVAIAWVAAPPGQLLNKTVLCGVLFVAVNLGSTAHGTKKWYANKFGADKVAGRWIMIPLVY</sequence>
<dbReference type="GO" id="GO:0016095">
    <property type="term" value="P:polyprenol catabolic process"/>
    <property type="evidence" value="ECO:0007669"/>
    <property type="project" value="UniProtKB-UniRule"/>
</dbReference>
<evidence type="ECO:0000256" key="5">
    <source>
        <dbReference type="RuleBase" id="RU367081"/>
    </source>
</evidence>
<dbReference type="GO" id="GO:0102389">
    <property type="term" value="F:polyprenol reductase activity"/>
    <property type="evidence" value="ECO:0007669"/>
    <property type="project" value="UniProtKB-UniRule"/>
</dbReference>
<dbReference type="GO" id="GO:0006488">
    <property type="term" value="P:dolichol-linked oligosaccharide biosynthetic process"/>
    <property type="evidence" value="ECO:0007669"/>
    <property type="project" value="UniProtKB-UniRule"/>
</dbReference>
<dbReference type="PROSITE" id="PS50244">
    <property type="entry name" value="S5A_REDUCTASE"/>
    <property type="match status" value="1"/>
</dbReference>
<comment type="subcellular location">
    <subcellularLocation>
        <location evidence="1">Endomembrane system</location>
        <topology evidence="1">Multi-pass membrane protein</topology>
    </subcellularLocation>
    <subcellularLocation>
        <location evidence="5">Endoplasmic reticulum membrane</location>
    </subcellularLocation>
</comment>
<feature type="domain" description="3-oxo-5-alpha-steroid 4-dehydrogenase C-terminal" evidence="6">
    <location>
        <begin position="184"/>
        <end position="320"/>
    </location>
</feature>
<comment type="similarity">
    <text evidence="5">Belongs to the steroid 5-alpha reductase family. Polyprenal reductase subfamily.</text>
</comment>
<evidence type="ECO:0000313" key="8">
    <source>
        <dbReference type="Proteomes" id="UP000554235"/>
    </source>
</evidence>
<keyword evidence="4 5" id="KW-0472">Membrane</keyword>
<dbReference type="EC" id="1.3.1.94" evidence="5"/>
<comment type="pathway">
    <text evidence="5">Protein modification; protein glycosylation.</text>
</comment>
<organism evidence="7 8">
    <name type="scientific">Fusarium albosuccineum</name>
    <dbReference type="NCBI Taxonomy" id="1237068"/>
    <lineage>
        <taxon>Eukaryota</taxon>
        <taxon>Fungi</taxon>
        <taxon>Dikarya</taxon>
        <taxon>Ascomycota</taxon>
        <taxon>Pezizomycotina</taxon>
        <taxon>Sordariomycetes</taxon>
        <taxon>Hypocreomycetidae</taxon>
        <taxon>Hypocreales</taxon>
        <taxon>Nectriaceae</taxon>
        <taxon>Fusarium</taxon>
        <taxon>Fusarium decemcellulare species complex</taxon>
    </lineage>
</organism>
<reference evidence="7 8" key="1">
    <citation type="submission" date="2020-01" db="EMBL/GenBank/DDBJ databases">
        <title>Identification and distribution of gene clusters putatively required for synthesis of sphingolipid metabolism inhibitors in phylogenetically diverse species of the filamentous fungus Fusarium.</title>
        <authorList>
            <person name="Kim H.-S."/>
            <person name="Busman M."/>
            <person name="Brown D.W."/>
            <person name="Divon H."/>
            <person name="Uhlig S."/>
            <person name="Proctor R.H."/>
        </authorList>
    </citation>
    <scope>NUCLEOTIDE SEQUENCE [LARGE SCALE GENOMIC DNA]</scope>
    <source>
        <strain evidence="7 8">NRRL 20459</strain>
    </source>
</reference>